<dbReference type="Proteomes" id="UP000325313">
    <property type="component" value="Unassembled WGS sequence"/>
</dbReference>
<organism evidence="3 4">
    <name type="scientific">Puccinia graminis f. sp. tritici</name>
    <dbReference type="NCBI Taxonomy" id="56615"/>
    <lineage>
        <taxon>Eukaryota</taxon>
        <taxon>Fungi</taxon>
        <taxon>Dikarya</taxon>
        <taxon>Basidiomycota</taxon>
        <taxon>Pucciniomycotina</taxon>
        <taxon>Pucciniomycetes</taxon>
        <taxon>Pucciniales</taxon>
        <taxon>Pucciniaceae</taxon>
        <taxon>Puccinia</taxon>
    </lineage>
</organism>
<name>A0A5B0PKR4_PUCGR</name>
<evidence type="ECO:0000313" key="4">
    <source>
        <dbReference type="Proteomes" id="UP000324748"/>
    </source>
</evidence>
<gene>
    <name evidence="3" type="ORF">PGT21_012229</name>
    <name evidence="2" type="ORF">PGTUg99_034059</name>
</gene>
<keyword evidence="4" id="KW-1185">Reference proteome</keyword>
<dbReference type="EMBL" id="VDEP01000405">
    <property type="protein sequence ID" value="KAA1088895.1"/>
    <property type="molecule type" value="Genomic_DNA"/>
</dbReference>
<evidence type="ECO:0000256" key="1">
    <source>
        <dbReference type="SAM" id="SignalP"/>
    </source>
</evidence>
<sequence length="121" mass="13044">MHFMTLTITFLAVTCGLATAQQPWRDTWNIQFHCPVGQLALCFRGHSAIVATPVTRGSGNPTPTTFNCYNSNADSKGCCPPGTGGVLSTWSPWTALDAHDYNSCTMNTENPPPPRRKGSGK</sequence>
<evidence type="ECO:0000313" key="2">
    <source>
        <dbReference type="EMBL" id="KAA1088895.1"/>
    </source>
</evidence>
<keyword evidence="1" id="KW-0732">Signal</keyword>
<accession>A0A5B0PKR4</accession>
<protein>
    <submittedName>
        <fullName evidence="3">Uncharacterized protein</fullName>
    </submittedName>
</protein>
<feature type="signal peptide" evidence="1">
    <location>
        <begin position="1"/>
        <end position="20"/>
    </location>
</feature>
<dbReference type="EMBL" id="VSWC01000053">
    <property type="protein sequence ID" value="KAA1101224.1"/>
    <property type="molecule type" value="Genomic_DNA"/>
</dbReference>
<dbReference type="AlphaFoldDB" id="A0A5B0PKR4"/>
<comment type="caution">
    <text evidence="3">The sequence shown here is derived from an EMBL/GenBank/DDBJ whole genome shotgun (WGS) entry which is preliminary data.</text>
</comment>
<dbReference type="OrthoDB" id="2514674at2759"/>
<feature type="chain" id="PRO_5036366400" evidence="1">
    <location>
        <begin position="21"/>
        <end position="121"/>
    </location>
</feature>
<proteinExistence type="predicted"/>
<reference evidence="4 5" key="1">
    <citation type="submission" date="2019-05" db="EMBL/GenBank/DDBJ databases">
        <title>Emergence of the Ug99 lineage of the wheat stem rust pathogen through somatic hybridization.</title>
        <authorList>
            <person name="Li F."/>
            <person name="Upadhyaya N.M."/>
            <person name="Sperschneider J."/>
            <person name="Matny O."/>
            <person name="Nguyen-Phuc H."/>
            <person name="Mago R."/>
            <person name="Raley C."/>
            <person name="Miller M.E."/>
            <person name="Silverstein K.A.T."/>
            <person name="Henningsen E."/>
            <person name="Hirsch C.D."/>
            <person name="Visser B."/>
            <person name="Pretorius Z.A."/>
            <person name="Steffenson B.J."/>
            <person name="Schwessinger B."/>
            <person name="Dodds P.N."/>
            <person name="Figueroa M."/>
        </authorList>
    </citation>
    <scope>NUCLEOTIDE SEQUENCE [LARGE SCALE GENOMIC DNA]</scope>
    <source>
        <strain evidence="3">21-0</strain>
        <strain evidence="2 5">Ug99</strain>
    </source>
</reference>
<evidence type="ECO:0000313" key="3">
    <source>
        <dbReference type="EMBL" id="KAA1101224.1"/>
    </source>
</evidence>
<dbReference type="Proteomes" id="UP000324748">
    <property type="component" value="Unassembled WGS sequence"/>
</dbReference>
<evidence type="ECO:0000313" key="5">
    <source>
        <dbReference type="Proteomes" id="UP000325313"/>
    </source>
</evidence>